<evidence type="ECO:0008006" key="3">
    <source>
        <dbReference type="Google" id="ProtNLM"/>
    </source>
</evidence>
<keyword evidence="2" id="KW-1185">Reference proteome</keyword>
<dbReference type="EMBL" id="CP011913">
    <property type="protein sequence ID" value="AKN77474.1"/>
    <property type="molecule type" value="Genomic_DNA"/>
</dbReference>
<gene>
    <name evidence="1" type="ORF">CulFRC58_1620</name>
</gene>
<organism evidence="1 2">
    <name type="scientific">Corynebacterium ulcerans FRC58</name>
    <dbReference type="NCBI Taxonomy" id="1408268"/>
    <lineage>
        <taxon>Bacteria</taxon>
        <taxon>Bacillati</taxon>
        <taxon>Actinomycetota</taxon>
        <taxon>Actinomycetes</taxon>
        <taxon>Mycobacteriales</taxon>
        <taxon>Corynebacteriaceae</taxon>
        <taxon>Corynebacterium</taxon>
    </lineage>
</organism>
<protein>
    <recommendedName>
        <fullName evidence="3">Transposase</fullName>
    </recommendedName>
</protein>
<dbReference type="Proteomes" id="UP000036185">
    <property type="component" value="Chromosome"/>
</dbReference>
<accession>A0ABM5U1X0</accession>
<reference evidence="1 2" key="1">
    <citation type="journal article" date="2014" name="Int. J. Syst. Evol. Microbiol.">
        <title>Draft Genome Sequence of Corynebacterium ulcerans FRC58, Isolated from the Bronchitic Aspiration of a Patient in France.</title>
        <authorList>
            <person name="Silva Ado S."/>
            <person name="Barauna R.A."/>
            <person name="de Sa P.C."/>
            <person name="das Gracas D.A."/>
            <person name="Carneiro A.R."/>
            <person name="Thouvenin M."/>
            <person name="Azevedo V."/>
            <person name="Badell E."/>
            <person name="Guiso N."/>
            <person name="da Silva A.L."/>
            <person name="Ramos R.T."/>
        </authorList>
    </citation>
    <scope>NUCLEOTIDE SEQUENCE [LARGE SCALE GENOMIC DNA]</scope>
    <source>
        <strain evidence="1 2">FRC58</strain>
    </source>
</reference>
<proteinExistence type="predicted"/>
<sequence length="48" mass="5506">MVFVVGTLWAKKWVPCNQLVNQLGNKDRWVAPKNVSDTRLLLKDCYAS</sequence>
<evidence type="ECO:0000313" key="1">
    <source>
        <dbReference type="EMBL" id="AKN77474.1"/>
    </source>
</evidence>
<name>A0ABM5U1X0_CORUL</name>
<evidence type="ECO:0000313" key="2">
    <source>
        <dbReference type="Proteomes" id="UP000036185"/>
    </source>
</evidence>